<accession>A4A6M7</accession>
<dbReference type="RefSeq" id="WP_008292759.1">
    <property type="nucleotide sequence ID" value="NZ_CM002299.1"/>
</dbReference>
<keyword evidence="1" id="KW-0732">Signal</keyword>
<gene>
    <name evidence="2" type="ORF">KT71_01815</name>
</gene>
<comment type="caution">
    <text evidence="2">The sequence shown here is derived from an EMBL/GenBank/DDBJ whole genome shotgun (WGS) entry which is preliminary data.</text>
</comment>
<proteinExistence type="predicted"/>
<evidence type="ECO:0000313" key="3">
    <source>
        <dbReference type="Proteomes" id="UP000019205"/>
    </source>
</evidence>
<protein>
    <recommendedName>
        <fullName evidence="4">Lipoprotein</fullName>
    </recommendedName>
</protein>
<dbReference type="STRING" id="314285.KT71_01815"/>
<sequence>MIWNATNATFGASASLRFLALFFLSASLAGCVSQTVKSTSIPALQAPAAMVPEDELLDVAVAIFDPGIDFADEDERLYPEVRRAEARYIPKLLAEVLQNSGAWGAVRVVPNEERITDLMISGTILHSDGETLEIQVVARDSRDYVWLDRVYEGNASRYAYDSKTRSSYDPFQAVYHQVANDLVQRFDELPTAQRKEIRMVSELLFAQSFSTEAFAGYLDKTRKGKQLVVRLPAEDDPMLERVRMLRERDHVFVDTLQTYYNGFSDDMFGPYQEWRKLSYQEVVAYQELKRESTRQLIAGGAAIIAGIAAASSGDGSARAAGNVAIIGGGYLLKSGLESRAEAQIHVEALEEIGQSLEAEITPQVIELEDRTVMISGSVDDQYAQWREVLAEIYRNEIGDLAPPASDDPVQN</sequence>
<keyword evidence="3" id="KW-1185">Reference proteome</keyword>
<dbReference type="HOGENOM" id="CLU_688444_0_0_6"/>
<evidence type="ECO:0000313" key="2">
    <source>
        <dbReference type="EMBL" id="EAQ98674.1"/>
    </source>
</evidence>
<evidence type="ECO:0008006" key="4">
    <source>
        <dbReference type="Google" id="ProtNLM"/>
    </source>
</evidence>
<dbReference type="EMBL" id="AAOA02000002">
    <property type="protein sequence ID" value="EAQ98674.1"/>
    <property type="molecule type" value="Genomic_DNA"/>
</dbReference>
<reference evidence="2 3" key="1">
    <citation type="journal article" date="2007" name="Proc. Natl. Acad. Sci. U.S.A.">
        <title>Characterization of a marine gammaproteobacterium capable of aerobic anoxygenic photosynthesis.</title>
        <authorList>
            <person name="Fuchs B.M."/>
            <person name="Spring S."/>
            <person name="Teeling H."/>
            <person name="Quast C."/>
            <person name="Wulf J."/>
            <person name="Schattenhofer M."/>
            <person name="Yan S."/>
            <person name="Ferriera S."/>
            <person name="Johnson J."/>
            <person name="Glockner F.O."/>
            <person name="Amann R."/>
        </authorList>
    </citation>
    <scope>NUCLEOTIDE SEQUENCE [LARGE SCALE GENOMIC DNA]</scope>
    <source>
        <strain evidence="2">KT71</strain>
    </source>
</reference>
<dbReference type="Proteomes" id="UP000019205">
    <property type="component" value="Chromosome"/>
</dbReference>
<reference evidence="2 3" key="2">
    <citation type="journal article" date="2009" name="PLoS ONE">
        <title>The photosynthetic apparatus and its regulation in the aerobic gammaproteobacterium Congregibacter litoralis gen. nov., sp. nov.</title>
        <authorList>
            <person name="Spring S."/>
            <person name="Lunsdorf H."/>
            <person name="Fuchs B.M."/>
            <person name="Tindall B.J."/>
        </authorList>
    </citation>
    <scope>NUCLEOTIDE SEQUENCE [LARGE SCALE GENOMIC DNA]</scope>
    <source>
        <strain evidence="2">KT71</strain>
    </source>
</reference>
<feature type="signal peptide" evidence="1">
    <location>
        <begin position="1"/>
        <end position="29"/>
    </location>
</feature>
<organism evidence="2 3">
    <name type="scientific">Congregibacter litoralis KT71</name>
    <dbReference type="NCBI Taxonomy" id="314285"/>
    <lineage>
        <taxon>Bacteria</taxon>
        <taxon>Pseudomonadati</taxon>
        <taxon>Pseudomonadota</taxon>
        <taxon>Gammaproteobacteria</taxon>
        <taxon>Cellvibrionales</taxon>
        <taxon>Halieaceae</taxon>
        <taxon>Congregibacter</taxon>
    </lineage>
</organism>
<feature type="chain" id="PRO_5002664190" description="Lipoprotein" evidence="1">
    <location>
        <begin position="30"/>
        <end position="411"/>
    </location>
</feature>
<name>A4A6M7_9GAMM</name>
<dbReference type="eggNOG" id="ENOG502ZAQ2">
    <property type="taxonomic scope" value="Bacteria"/>
</dbReference>
<dbReference type="AlphaFoldDB" id="A4A6M7"/>
<evidence type="ECO:0000256" key="1">
    <source>
        <dbReference type="SAM" id="SignalP"/>
    </source>
</evidence>